<dbReference type="PIRSF" id="PIRSF006223">
    <property type="entry name" value="DsrC_TusE"/>
    <property type="match status" value="1"/>
</dbReference>
<dbReference type="Gene3D" id="1.10.10.370">
    <property type="entry name" value="DsrC-like protein, C-terminal domain"/>
    <property type="match status" value="1"/>
</dbReference>
<accession>A0A1J5QFG4</accession>
<dbReference type="PANTHER" id="PTHR37010:SF1">
    <property type="entry name" value="SULFURTRANSFERASE TUSE"/>
    <property type="match status" value="1"/>
</dbReference>
<proteinExistence type="inferred from homology"/>
<dbReference type="InterPro" id="IPR025526">
    <property type="entry name" value="DsrC-like_dom_sf"/>
</dbReference>
<dbReference type="Pfam" id="PF04358">
    <property type="entry name" value="DsrC"/>
    <property type="match status" value="1"/>
</dbReference>
<evidence type="ECO:0000256" key="3">
    <source>
        <dbReference type="ARBA" id="ARBA00022490"/>
    </source>
</evidence>
<dbReference type="NCBIfam" id="TIGR03342">
    <property type="entry name" value="dsrC_tusE_dsvC"/>
    <property type="match status" value="1"/>
</dbReference>
<comment type="subcellular location">
    <subcellularLocation>
        <location evidence="1">Cytoplasm</location>
    </subcellularLocation>
</comment>
<dbReference type="InterPro" id="IPR043163">
    <property type="entry name" value="DsrC-like_N"/>
</dbReference>
<dbReference type="GO" id="GO:0005737">
    <property type="term" value="C:cytoplasm"/>
    <property type="evidence" value="ECO:0007669"/>
    <property type="project" value="UniProtKB-SubCell"/>
</dbReference>
<dbReference type="SUPFAM" id="SSF69721">
    <property type="entry name" value="DsrC, the gamma subunit of dissimilatory sulfite reductase"/>
    <property type="match status" value="1"/>
</dbReference>
<sequence>MPVIEIAGKPINVNEEGFLTKYEEWDEEIAKVLAAQIDVELTEAHWNIIRFLREDYKTEGETATSRRVQTVGGFPVKDQFALFPKKPAKKMAYIAGLPKPKGCV</sequence>
<keyword evidence="4" id="KW-0560">Oxidoreductase</keyword>
<comment type="caution">
    <text evidence="4">The sequence shown here is derived from an EMBL/GenBank/DDBJ whole genome shotgun (WGS) entry which is preliminary data.</text>
</comment>
<dbReference type="PANTHER" id="PTHR37010">
    <property type="entry name" value="SULFURTRANSFERASE TUSE"/>
    <property type="match status" value="1"/>
</dbReference>
<dbReference type="GO" id="GO:0016491">
    <property type="term" value="F:oxidoreductase activity"/>
    <property type="evidence" value="ECO:0007669"/>
    <property type="project" value="UniProtKB-KW"/>
</dbReference>
<evidence type="ECO:0000256" key="1">
    <source>
        <dbReference type="ARBA" id="ARBA00004496"/>
    </source>
</evidence>
<dbReference type="GO" id="GO:0002143">
    <property type="term" value="P:tRNA wobble position uridine thiolation"/>
    <property type="evidence" value="ECO:0007669"/>
    <property type="project" value="TreeGrafter"/>
</dbReference>
<dbReference type="InterPro" id="IPR007453">
    <property type="entry name" value="DsrC/TusE"/>
</dbReference>
<dbReference type="EC" id="1.8.99.3" evidence="4"/>
<reference evidence="4" key="1">
    <citation type="submission" date="2016-10" db="EMBL/GenBank/DDBJ databases">
        <title>Sequence of Gallionella enrichment culture.</title>
        <authorList>
            <person name="Poehlein A."/>
            <person name="Muehling M."/>
            <person name="Daniel R."/>
        </authorList>
    </citation>
    <scope>NUCLEOTIDE SEQUENCE</scope>
</reference>
<gene>
    <name evidence="4" type="primary">dsvC_3</name>
    <name evidence="4" type="ORF">GALL_395710</name>
</gene>
<dbReference type="Gene3D" id="3.30.1420.10">
    <property type="match status" value="1"/>
</dbReference>
<name>A0A1J5QFG4_9ZZZZ</name>
<evidence type="ECO:0000256" key="2">
    <source>
        <dbReference type="ARBA" id="ARBA00005718"/>
    </source>
</evidence>
<dbReference type="EMBL" id="MLJW01001348">
    <property type="protein sequence ID" value="OIQ78719.1"/>
    <property type="molecule type" value="Genomic_DNA"/>
</dbReference>
<organism evidence="4">
    <name type="scientific">mine drainage metagenome</name>
    <dbReference type="NCBI Taxonomy" id="410659"/>
    <lineage>
        <taxon>unclassified sequences</taxon>
        <taxon>metagenomes</taxon>
        <taxon>ecological metagenomes</taxon>
    </lineage>
</organism>
<comment type="similarity">
    <text evidence="2">Belongs to the DsrC/TusE family.</text>
</comment>
<protein>
    <submittedName>
        <fullName evidence="4">Sulfite reductase, dissimilatory-type subunit gamma</fullName>
        <ecNumber evidence="4">1.8.99.3</ecNumber>
    </submittedName>
</protein>
<dbReference type="AlphaFoldDB" id="A0A1J5QFG4"/>
<dbReference type="GO" id="GO:0097163">
    <property type="term" value="F:sulfur carrier activity"/>
    <property type="evidence" value="ECO:0007669"/>
    <property type="project" value="TreeGrafter"/>
</dbReference>
<dbReference type="InterPro" id="IPR042072">
    <property type="entry name" value="DsrC-like_C"/>
</dbReference>
<evidence type="ECO:0000313" key="4">
    <source>
        <dbReference type="EMBL" id="OIQ78719.1"/>
    </source>
</evidence>
<keyword evidence="3" id="KW-0963">Cytoplasm</keyword>